<dbReference type="KEGG" id="mtm:MYCTH_2297165"/>
<dbReference type="RefSeq" id="XP_003659761.1">
    <property type="nucleotide sequence ID" value="XM_003659713.1"/>
</dbReference>
<name>G2Q4M7_THET4</name>
<dbReference type="STRING" id="573729.G2Q4M7"/>
<dbReference type="Proteomes" id="UP000007322">
    <property type="component" value="Chromosome 1"/>
</dbReference>
<dbReference type="PANTHER" id="PTHR35205">
    <property type="entry name" value="NB-ARC AND TPR DOMAIN PROTEIN"/>
    <property type="match status" value="1"/>
</dbReference>
<sequence>MTQKQTIDWLRGEKRLRRELSAEEHAKVHALYSAKLLSESLQMLKASRESLRNTTNWDRLTNVLGLLKSVARAADVLAEGLCIPSGSLWGSFGLVVEVVSGNQKYLDYVLHLYEDLLRRLPRVESYPPQALQSSALRLALFDVYELHHSLAVRCVKTFGRASKPGILARIRWILDSPIFEQELRQLNYLLRRVDEEAGHALQLEKAAAEERRHAELVQKQEGILAALTDKGSSKMRQVHITERFTVPWTRSRSFIGRESILAEIHSHLAPDGEAAAAAAAVASHQRSVAICGLGGIGKTQIALEYAHLHKDSYQACFWVTCDVRVKITTAFSEMARVLDFDDLGTDQNIMNVMDWLKTTADKWLLIFDNAEEPQSLEGFWPPSSNGSILLTSQDTSWIGQDTINHGINLGSLDADDGVKLLRGIFSRWKRTISREAAERIVHETGGLPLAIRQIGSYICSIGTEPEEFISRYSEVQSSTGVEHWSEGTQLSYSRTLATFLDFSFGKLGRQALTALGVFCFLDVDNVWAEILSGSSSGAPGPPGHLFHADSPE</sequence>
<dbReference type="GO" id="GO:0043531">
    <property type="term" value="F:ADP binding"/>
    <property type="evidence" value="ECO:0007669"/>
    <property type="project" value="InterPro"/>
</dbReference>
<proteinExistence type="predicted"/>
<dbReference type="PRINTS" id="PR00364">
    <property type="entry name" value="DISEASERSIST"/>
</dbReference>
<dbReference type="eggNOG" id="KOG4658">
    <property type="taxonomic scope" value="Eukaryota"/>
</dbReference>
<dbReference type="SUPFAM" id="SSF52540">
    <property type="entry name" value="P-loop containing nucleoside triphosphate hydrolases"/>
    <property type="match status" value="1"/>
</dbReference>
<keyword evidence="2" id="KW-1185">Reference proteome</keyword>
<dbReference type="Gene3D" id="3.40.50.300">
    <property type="entry name" value="P-loop containing nucleotide triphosphate hydrolases"/>
    <property type="match status" value="1"/>
</dbReference>
<evidence type="ECO:0000313" key="2">
    <source>
        <dbReference type="Proteomes" id="UP000007322"/>
    </source>
</evidence>
<dbReference type="OrthoDB" id="6161812at2759"/>
<dbReference type="HOGENOM" id="CLU_493622_0_0_1"/>
<reference evidence="1 2" key="1">
    <citation type="journal article" date="2011" name="Nat. Biotechnol.">
        <title>Comparative genomic analysis of the thermophilic biomass-degrading fungi Myceliophthora thermophila and Thielavia terrestris.</title>
        <authorList>
            <person name="Berka R.M."/>
            <person name="Grigoriev I.V."/>
            <person name="Otillar R."/>
            <person name="Salamov A."/>
            <person name="Grimwood J."/>
            <person name="Reid I."/>
            <person name="Ishmael N."/>
            <person name="John T."/>
            <person name="Darmond C."/>
            <person name="Moisan M.-C."/>
            <person name="Henrissat B."/>
            <person name="Coutinho P.M."/>
            <person name="Lombard V."/>
            <person name="Natvig D.O."/>
            <person name="Lindquist E."/>
            <person name="Schmutz J."/>
            <person name="Lucas S."/>
            <person name="Harris P."/>
            <person name="Powlowski J."/>
            <person name="Bellemare A."/>
            <person name="Taylor D."/>
            <person name="Butler G."/>
            <person name="de Vries R.P."/>
            <person name="Allijn I.E."/>
            <person name="van den Brink J."/>
            <person name="Ushinsky S."/>
            <person name="Storms R."/>
            <person name="Powell A.J."/>
            <person name="Paulsen I.T."/>
            <person name="Elbourne L.D.H."/>
            <person name="Baker S.E."/>
            <person name="Magnuson J."/>
            <person name="LaBoissiere S."/>
            <person name="Clutterbuck A.J."/>
            <person name="Martinez D."/>
            <person name="Wogulis M."/>
            <person name="de Leon A.L."/>
            <person name="Rey M.W."/>
            <person name="Tsang A."/>
        </authorList>
    </citation>
    <scope>NUCLEOTIDE SEQUENCE [LARGE SCALE GENOMIC DNA]</scope>
    <source>
        <strain evidence="2">ATCC 42464 / BCRC 31852 / DSM 1799</strain>
    </source>
</reference>
<accession>G2Q4M7</accession>
<dbReference type="OMA" id="LINARNC"/>
<organism evidence="1 2">
    <name type="scientific">Thermothelomyces thermophilus (strain ATCC 42464 / BCRC 31852 / DSM 1799)</name>
    <name type="common">Sporotrichum thermophile</name>
    <dbReference type="NCBI Taxonomy" id="573729"/>
    <lineage>
        <taxon>Eukaryota</taxon>
        <taxon>Fungi</taxon>
        <taxon>Dikarya</taxon>
        <taxon>Ascomycota</taxon>
        <taxon>Pezizomycotina</taxon>
        <taxon>Sordariomycetes</taxon>
        <taxon>Sordariomycetidae</taxon>
        <taxon>Sordariales</taxon>
        <taxon>Chaetomiaceae</taxon>
        <taxon>Thermothelomyces</taxon>
    </lineage>
</organism>
<gene>
    <name evidence="1" type="ORF">MYCTH_2297165</name>
</gene>
<dbReference type="EMBL" id="CP003002">
    <property type="protein sequence ID" value="AEO54516.1"/>
    <property type="molecule type" value="Genomic_DNA"/>
</dbReference>
<dbReference type="PANTHER" id="PTHR35205:SF1">
    <property type="entry name" value="ZU5 DOMAIN-CONTAINING PROTEIN"/>
    <property type="match status" value="1"/>
</dbReference>
<evidence type="ECO:0000313" key="1">
    <source>
        <dbReference type="EMBL" id="AEO54516.1"/>
    </source>
</evidence>
<dbReference type="InterPro" id="IPR027417">
    <property type="entry name" value="P-loop_NTPase"/>
</dbReference>
<dbReference type="AlphaFoldDB" id="G2Q4M7"/>
<dbReference type="VEuPathDB" id="FungiDB:MYCTH_2297165"/>
<protein>
    <submittedName>
        <fullName evidence="1">Uncharacterized protein</fullName>
    </submittedName>
</protein>
<dbReference type="InParanoid" id="G2Q4M7"/>
<dbReference type="GeneID" id="11508491"/>